<evidence type="ECO:0000313" key="2">
    <source>
        <dbReference type="EMBL" id="VDD97971.1"/>
    </source>
</evidence>
<dbReference type="WBParaSite" id="EVEC_0001359101-mRNA-1">
    <property type="protein sequence ID" value="EVEC_0001359101-mRNA-1"/>
    <property type="gene ID" value="EVEC_0001359101"/>
</dbReference>
<evidence type="ECO:0000313" key="4">
    <source>
        <dbReference type="WBParaSite" id="EVEC_0001359101-mRNA-1"/>
    </source>
</evidence>
<dbReference type="AlphaFoldDB" id="A0A0N4VRC6"/>
<accession>A0A0N4VRC6</accession>
<feature type="region of interest" description="Disordered" evidence="1">
    <location>
        <begin position="23"/>
        <end position="61"/>
    </location>
</feature>
<evidence type="ECO:0000256" key="1">
    <source>
        <dbReference type="SAM" id="MobiDB-lite"/>
    </source>
</evidence>
<keyword evidence="3" id="KW-1185">Reference proteome</keyword>
<reference evidence="4" key="1">
    <citation type="submission" date="2017-02" db="UniProtKB">
        <authorList>
            <consortium name="WormBaseParasite"/>
        </authorList>
    </citation>
    <scope>IDENTIFICATION</scope>
</reference>
<name>A0A0N4VRC6_ENTVE</name>
<dbReference type="EMBL" id="UXUI01016280">
    <property type="protein sequence ID" value="VDD97971.1"/>
    <property type="molecule type" value="Genomic_DNA"/>
</dbReference>
<sequence>MNGIRQEQHDIFAGLSTAIGKQAAKKTRLEPDLKVPVSQSENDIDRQTTGESVNADDQNSSVTVNVAEEERCSVDSASTISSSSLQSSHCSLPSVNPSPMIKRRLLAMEAVPIGVSKSEPTTPAKTACSSTDRNHITIVPCPSPPTGSALVPNGISLKIPYLFIFHCFCIFCNCYIRTLKNLLHS</sequence>
<feature type="compositionally biased region" description="Polar residues" evidence="1">
    <location>
        <begin position="49"/>
        <end position="61"/>
    </location>
</feature>
<reference evidence="2 3" key="2">
    <citation type="submission" date="2018-10" db="EMBL/GenBank/DDBJ databases">
        <authorList>
            <consortium name="Pathogen Informatics"/>
        </authorList>
    </citation>
    <scope>NUCLEOTIDE SEQUENCE [LARGE SCALE GENOMIC DNA]</scope>
</reference>
<dbReference type="Proteomes" id="UP000274131">
    <property type="component" value="Unassembled WGS sequence"/>
</dbReference>
<organism evidence="4">
    <name type="scientific">Enterobius vermicularis</name>
    <name type="common">Human pinworm</name>
    <dbReference type="NCBI Taxonomy" id="51028"/>
    <lineage>
        <taxon>Eukaryota</taxon>
        <taxon>Metazoa</taxon>
        <taxon>Ecdysozoa</taxon>
        <taxon>Nematoda</taxon>
        <taxon>Chromadorea</taxon>
        <taxon>Rhabditida</taxon>
        <taxon>Spirurina</taxon>
        <taxon>Oxyuridomorpha</taxon>
        <taxon>Oxyuroidea</taxon>
        <taxon>Oxyuridae</taxon>
        <taxon>Enterobius</taxon>
    </lineage>
</organism>
<proteinExistence type="predicted"/>
<evidence type="ECO:0000313" key="3">
    <source>
        <dbReference type="Proteomes" id="UP000274131"/>
    </source>
</evidence>
<gene>
    <name evidence="2" type="ORF">EVEC_LOCUS12722</name>
</gene>
<protein>
    <submittedName>
        <fullName evidence="2 4">Uncharacterized protein</fullName>
    </submittedName>
</protein>